<gene>
    <name evidence="2" type="ORF">PMAYCL1PPCAC_13702</name>
</gene>
<proteinExistence type="predicted"/>
<organism evidence="2 3">
    <name type="scientific">Pristionchus mayeri</name>
    <dbReference type="NCBI Taxonomy" id="1317129"/>
    <lineage>
        <taxon>Eukaryota</taxon>
        <taxon>Metazoa</taxon>
        <taxon>Ecdysozoa</taxon>
        <taxon>Nematoda</taxon>
        <taxon>Chromadorea</taxon>
        <taxon>Rhabditida</taxon>
        <taxon>Rhabditina</taxon>
        <taxon>Diplogasteromorpha</taxon>
        <taxon>Diplogasteroidea</taxon>
        <taxon>Neodiplogasteridae</taxon>
        <taxon>Pristionchus</taxon>
    </lineage>
</organism>
<name>A0AAN4ZLK7_9BILA</name>
<accession>A0AAN4ZLK7</accession>
<dbReference type="EMBL" id="BTRK01000003">
    <property type="protein sequence ID" value="GMR43507.1"/>
    <property type="molecule type" value="Genomic_DNA"/>
</dbReference>
<protein>
    <submittedName>
        <fullName evidence="2">Uncharacterized protein</fullName>
    </submittedName>
</protein>
<sequence length="106" mass="11309">KGVGQWCVNVMGSSLCCDANSKERECQGIHVFKHLDKEVIAYDNTNSDAKAKAEAAAQANANATVSLELAPDARKAYRQYQEGSKDLLEERGGSANEGSGGFITIT</sequence>
<keyword evidence="3" id="KW-1185">Reference proteome</keyword>
<evidence type="ECO:0000256" key="1">
    <source>
        <dbReference type="SAM" id="MobiDB-lite"/>
    </source>
</evidence>
<feature type="non-terminal residue" evidence="2">
    <location>
        <position position="106"/>
    </location>
</feature>
<feature type="region of interest" description="Disordered" evidence="1">
    <location>
        <begin position="87"/>
        <end position="106"/>
    </location>
</feature>
<dbReference type="AlphaFoldDB" id="A0AAN4ZLK7"/>
<reference evidence="3" key="1">
    <citation type="submission" date="2022-10" db="EMBL/GenBank/DDBJ databases">
        <title>Genome assembly of Pristionchus species.</title>
        <authorList>
            <person name="Yoshida K."/>
            <person name="Sommer R.J."/>
        </authorList>
    </citation>
    <scope>NUCLEOTIDE SEQUENCE [LARGE SCALE GENOMIC DNA]</scope>
    <source>
        <strain evidence="3">RS5460</strain>
    </source>
</reference>
<dbReference type="Proteomes" id="UP001328107">
    <property type="component" value="Unassembled WGS sequence"/>
</dbReference>
<evidence type="ECO:0000313" key="2">
    <source>
        <dbReference type="EMBL" id="GMR43507.1"/>
    </source>
</evidence>
<comment type="caution">
    <text evidence="2">The sequence shown here is derived from an EMBL/GenBank/DDBJ whole genome shotgun (WGS) entry which is preliminary data.</text>
</comment>
<evidence type="ECO:0000313" key="3">
    <source>
        <dbReference type="Proteomes" id="UP001328107"/>
    </source>
</evidence>
<feature type="non-terminal residue" evidence="2">
    <location>
        <position position="1"/>
    </location>
</feature>